<accession>A0ABT1BHJ3</accession>
<evidence type="ECO:0000256" key="4">
    <source>
        <dbReference type="ARBA" id="ARBA00023136"/>
    </source>
</evidence>
<keyword evidence="3" id="KW-0732">Signal</keyword>
<name>A0ABT1BHJ3_9BURK</name>
<sequence>MATLALAGAAGAADLSGDVGIGAVRSPHDIRGVRTSTDPMPYLNFTWGPVFARIDTFGVQLAPLGDGALELVGQYRGDGYRVSGLRRRDDAIPLGLGTLQVTPVGAFGLNVLGDLGPSGGLIVQARYLARFRLGRTTLFPELGLEFEDAAYVRYYAGVSGSDLATVGPAYRPGAALNPHLGLLVETPLTDRIELHAYWRAQFLDDAIRRSPLSTGDRVRSTVLLGLAYRF</sequence>
<comment type="similarity">
    <text evidence="2">Belongs to the MipA/OmpV family.</text>
</comment>
<keyword evidence="7" id="KW-1185">Reference proteome</keyword>
<dbReference type="Pfam" id="PF06629">
    <property type="entry name" value="MipA"/>
    <property type="match status" value="1"/>
</dbReference>
<dbReference type="EMBL" id="JAMXMC010000001">
    <property type="protein sequence ID" value="MCO5975553.1"/>
    <property type="molecule type" value="Genomic_DNA"/>
</dbReference>
<keyword evidence="5" id="KW-0998">Cell outer membrane</keyword>
<evidence type="ECO:0000256" key="1">
    <source>
        <dbReference type="ARBA" id="ARBA00004442"/>
    </source>
</evidence>
<keyword evidence="4" id="KW-0472">Membrane</keyword>
<evidence type="ECO:0000256" key="3">
    <source>
        <dbReference type="ARBA" id="ARBA00022729"/>
    </source>
</evidence>
<dbReference type="PANTHER" id="PTHR38776:SF1">
    <property type="entry name" value="MLTA-INTERACTING PROTEIN-RELATED"/>
    <property type="match status" value="1"/>
</dbReference>
<proteinExistence type="inferred from homology"/>
<reference evidence="6 7" key="1">
    <citation type="submission" date="2022-06" db="EMBL/GenBank/DDBJ databases">
        <title>Ideonella sp. NS12-5 Genome sequencing and assembly.</title>
        <authorList>
            <person name="Jung Y."/>
        </authorList>
    </citation>
    <scope>NUCLEOTIDE SEQUENCE [LARGE SCALE GENOMIC DNA]</scope>
    <source>
        <strain evidence="6 7">NS12-5</strain>
    </source>
</reference>
<comment type="subcellular location">
    <subcellularLocation>
        <location evidence="1">Cell outer membrane</location>
    </subcellularLocation>
</comment>
<dbReference type="PANTHER" id="PTHR38776">
    <property type="entry name" value="MLTA-INTERACTING PROTEIN-RELATED"/>
    <property type="match status" value="1"/>
</dbReference>
<protein>
    <submittedName>
        <fullName evidence="6">MipA/OmpV family protein</fullName>
    </submittedName>
</protein>
<evidence type="ECO:0000256" key="2">
    <source>
        <dbReference type="ARBA" id="ARBA00005722"/>
    </source>
</evidence>
<dbReference type="Proteomes" id="UP001204851">
    <property type="component" value="Unassembled WGS sequence"/>
</dbReference>
<organism evidence="6 7">
    <name type="scientific">Ideonella oryzae</name>
    <dbReference type="NCBI Taxonomy" id="2937441"/>
    <lineage>
        <taxon>Bacteria</taxon>
        <taxon>Pseudomonadati</taxon>
        <taxon>Pseudomonadota</taxon>
        <taxon>Betaproteobacteria</taxon>
        <taxon>Burkholderiales</taxon>
        <taxon>Sphaerotilaceae</taxon>
        <taxon>Ideonella</taxon>
    </lineage>
</organism>
<comment type="caution">
    <text evidence="6">The sequence shown here is derived from an EMBL/GenBank/DDBJ whole genome shotgun (WGS) entry which is preliminary data.</text>
</comment>
<dbReference type="InterPro" id="IPR010583">
    <property type="entry name" value="MipA"/>
</dbReference>
<evidence type="ECO:0000313" key="7">
    <source>
        <dbReference type="Proteomes" id="UP001204851"/>
    </source>
</evidence>
<evidence type="ECO:0000256" key="5">
    <source>
        <dbReference type="ARBA" id="ARBA00023237"/>
    </source>
</evidence>
<gene>
    <name evidence="6" type="ORF">M0L44_02305</name>
</gene>
<evidence type="ECO:0000313" key="6">
    <source>
        <dbReference type="EMBL" id="MCO5975553.1"/>
    </source>
</evidence>